<comment type="similarity">
    <text evidence="8">Belongs to the protein kinase superfamily.</text>
</comment>
<dbReference type="Gene3D" id="3.30.200.20">
    <property type="entry name" value="Phosphorylase Kinase, domain 1"/>
    <property type="match status" value="1"/>
</dbReference>
<dbReference type="InterPro" id="IPR011009">
    <property type="entry name" value="Kinase-like_dom_sf"/>
</dbReference>
<evidence type="ECO:0000256" key="6">
    <source>
        <dbReference type="ARBA" id="ARBA00022840"/>
    </source>
</evidence>
<dbReference type="GO" id="GO:0004674">
    <property type="term" value="F:protein serine/threonine kinase activity"/>
    <property type="evidence" value="ECO:0007669"/>
    <property type="project" value="UniProtKB-KW"/>
</dbReference>
<evidence type="ECO:0000259" key="10">
    <source>
        <dbReference type="PROSITE" id="PS50011"/>
    </source>
</evidence>
<accession>A0A803JR50</accession>
<reference evidence="12" key="1">
    <citation type="journal article" date="2010" name="Science">
        <title>The genome of the Western clawed frog Xenopus tropicalis.</title>
        <authorList>
            <person name="Hellsten U."/>
            <person name="Harland R.M."/>
            <person name="Gilchrist M.J."/>
            <person name="Hendrix D."/>
            <person name="Jurka J."/>
            <person name="Kapitonov V."/>
            <person name="Ovcharenko I."/>
            <person name="Putnam N.H."/>
            <person name="Shu S."/>
            <person name="Taher L."/>
            <person name="Blitz I.L."/>
            <person name="Blumberg B."/>
            <person name="Dichmann D.S."/>
            <person name="Dubchak I."/>
            <person name="Amaya E."/>
            <person name="Detter J.C."/>
            <person name="Fletcher R."/>
            <person name="Gerhard D.S."/>
            <person name="Goodstein D."/>
            <person name="Graves T."/>
            <person name="Grigoriev I.V."/>
            <person name="Grimwood J."/>
            <person name="Kawashima T."/>
            <person name="Lindquist E."/>
            <person name="Lucas S.M."/>
            <person name="Mead P.E."/>
            <person name="Mitros T."/>
            <person name="Ogino H."/>
            <person name="Ohta Y."/>
            <person name="Poliakov A.V."/>
            <person name="Pollet N."/>
            <person name="Robert J."/>
            <person name="Salamov A."/>
            <person name="Sater A.K."/>
            <person name="Schmutz J."/>
            <person name="Terry A."/>
            <person name="Vize P.D."/>
            <person name="Warren W.C."/>
            <person name="Wells D."/>
            <person name="Wills A."/>
            <person name="Wilson R.K."/>
            <person name="Zimmerman L.B."/>
            <person name="Zorn A.M."/>
            <person name="Grainger R."/>
            <person name="Grammer T."/>
            <person name="Khokha M.K."/>
            <person name="Richardson P.M."/>
            <person name="Rokhsar D.S."/>
        </authorList>
    </citation>
    <scope>NUCLEOTIDE SEQUENCE [LARGE SCALE GENOMIC DNA]</scope>
    <source>
        <strain evidence="12">Nigerian</strain>
    </source>
</reference>
<keyword evidence="3" id="KW-0808">Transferase</keyword>
<protein>
    <recommendedName>
        <fullName evidence="13">Protein kinase domain-containing protein</fullName>
    </recommendedName>
</protein>
<evidence type="ECO:0000256" key="3">
    <source>
        <dbReference type="ARBA" id="ARBA00022679"/>
    </source>
</evidence>
<keyword evidence="5" id="KW-0418">Kinase</keyword>
<dbReference type="PROSITE" id="PS00108">
    <property type="entry name" value="PROTEIN_KINASE_ST"/>
    <property type="match status" value="1"/>
</dbReference>
<dbReference type="SMART" id="SM00220">
    <property type="entry name" value="S_TKc"/>
    <property type="match status" value="1"/>
</dbReference>
<evidence type="ECO:0000256" key="5">
    <source>
        <dbReference type="ARBA" id="ARBA00022777"/>
    </source>
</evidence>
<dbReference type="Pfam" id="PF00069">
    <property type="entry name" value="Pkinase"/>
    <property type="match status" value="1"/>
</dbReference>
<evidence type="ECO:0008006" key="13">
    <source>
        <dbReference type="Google" id="ProtNLM"/>
    </source>
</evidence>
<feature type="domain" description="AGC-kinase C-terminal" evidence="11">
    <location>
        <begin position="336"/>
        <end position="400"/>
    </location>
</feature>
<dbReference type="InterPro" id="IPR000961">
    <property type="entry name" value="AGC-kinase_C"/>
</dbReference>
<evidence type="ECO:0000256" key="4">
    <source>
        <dbReference type="ARBA" id="ARBA00022741"/>
    </source>
</evidence>
<feature type="binding site" evidence="7">
    <location>
        <position position="113"/>
    </location>
    <ligand>
        <name>ATP</name>
        <dbReference type="ChEBI" id="CHEBI:30616"/>
    </ligand>
</feature>
<dbReference type="InParanoid" id="A0A803JR50"/>
<name>A0A803JR50_XENTR</name>
<evidence type="ECO:0000256" key="8">
    <source>
        <dbReference type="RuleBase" id="RU000304"/>
    </source>
</evidence>
<keyword evidence="4 7" id="KW-0547">Nucleotide-binding</keyword>
<evidence type="ECO:0000256" key="9">
    <source>
        <dbReference type="SAM" id="MobiDB-lite"/>
    </source>
</evidence>
<reference evidence="12" key="2">
    <citation type="submission" date="2021-03" db="UniProtKB">
        <authorList>
            <consortium name="Ensembl"/>
        </authorList>
    </citation>
    <scope>IDENTIFICATION</scope>
</reference>
<dbReference type="AlphaFoldDB" id="A0A803JR50"/>
<keyword evidence="1 8" id="KW-0723">Serine/threonine-protein kinase</keyword>
<evidence type="ECO:0000256" key="7">
    <source>
        <dbReference type="PROSITE-ProRule" id="PRU10141"/>
    </source>
</evidence>
<evidence type="ECO:0000256" key="2">
    <source>
        <dbReference type="ARBA" id="ARBA00022553"/>
    </source>
</evidence>
<feature type="region of interest" description="Disordered" evidence="9">
    <location>
        <begin position="19"/>
        <end position="44"/>
    </location>
</feature>
<dbReference type="InterPro" id="IPR017441">
    <property type="entry name" value="Protein_kinase_ATP_BS"/>
</dbReference>
<dbReference type="Gene3D" id="1.10.510.10">
    <property type="entry name" value="Transferase(Phosphotransferase) domain 1"/>
    <property type="match status" value="1"/>
</dbReference>
<dbReference type="PROSITE" id="PS00107">
    <property type="entry name" value="PROTEIN_KINASE_ATP"/>
    <property type="match status" value="1"/>
</dbReference>
<organism evidence="12">
    <name type="scientific">Xenopus tropicalis</name>
    <name type="common">Western clawed frog</name>
    <name type="synonym">Silurana tropicalis</name>
    <dbReference type="NCBI Taxonomy" id="8364"/>
    <lineage>
        <taxon>Eukaryota</taxon>
        <taxon>Metazoa</taxon>
        <taxon>Chordata</taxon>
        <taxon>Craniata</taxon>
        <taxon>Vertebrata</taxon>
        <taxon>Euteleostomi</taxon>
        <taxon>Amphibia</taxon>
        <taxon>Batrachia</taxon>
        <taxon>Anura</taxon>
        <taxon>Pipoidea</taxon>
        <taxon>Pipidae</taxon>
        <taxon>Xenopodinae</taxon>
        <taxon>Xenopus</taxon>
        <taxon>Silurana</taxon>
    </lineage>
</organism>
<dbReference type="SUPFAM" id="SSF56112">
    <property type="entry name" value="Protein kinase-like (PK-like)"/>
    <property type="match status" value="1"/>
</dbReference>
<evidence type="ECO:0000256" key="1">
    <source>
        <dbReference type="ARBA" id="ARBA00022527"/>
    </source>
</evidence>
<evidence type="ECO:0000313" key="12">
    <source>
        <dbReference type="Ensembl" id="ENSXETP00000110491"/>
    </source>
</evidence>
<sequence>MKRRFSEIGDFGYMPTEKIKRRKLSEENEEEKSKKKRRRSLEEHLPDECWRREKLIKFDSYEGESVLPVPEAEAPRPNPLSVTSYTFHSVLGRGSFGKVMLATFGQKQHVAIKYMRKTCESSYSSILTEAHVLKVARDSPFLCQGYAAFQTQWHALFVMEFLSGGSLENELKRYGKLDKERVVFHSGEMICGLQFLHSRRIIHRDIKPANILLDQEGHVRISDFGLAKQNLFADSTTTGLAGTLEYMAPEILQNEEYDAAVDWWSFGITICQMATGETPFHNMDDKELIKAITMDKPIIPDWLDKDLRSLLRKLLRKKPTQRLGVRGDIRSHRFYKSINWKELEEKGATPPFQPAKPSVELYKIYSGKPLSFLKSQMDEMTSKDGNIIAGFSFLGSTLQK</sequence>
<keyword evidence="6 7" id="KW-0067">ATP-binding</keyword>
<dbReference type="GeneTree" id="ENSGT00940000154203"/>
<dbReference type="PROSITE" id="PS51285">
    <property type="entry name" value="AGC_KINASE_CTER"/>
    <property type="match status" value="1"/>
</dbReference>
<dbReference type="FunFam" id="1.10.510.10:FF:000210">
    <property type="entry name" value="Non-specific serine/threonine protein kinase"/>
    <property type="match status" value="1"/>
</dbReference>
<dbReference type="InterPro" id="IPR008271">
    <property type="entry name" value="Ser/Thr_kinase_AS"/>
</dbReference>
<evidence type="ECO:0000259" key="11">
    <source>
        <dbReference type="PROSITE" id="PS51285"/>
    </source>
</evidence>
<dbReference type="InterPro" id="IPR000719">
    <property type="entry name" value="Prot_kinase_dom"/>
</dbReference>
<dbReference type="PROSITE" id="PS50011">
    <property type="entry name" value="PROTEIN_KINASE_DOM"/>
    <property type="match status" value="1"/>
</dbReference>
<dbReference type="Ensembl" id="ENSXETT00000108569">
    <property type="protein sequence ID" value="ENSXETP00000110491"/>
    <property type="gene ID" value="ENSXETG00000041447"/>
</dbReference>
<dbReference type="GO" id="GO:0005524">
    <property type="term" value="F:ATP binding"/>
    <property type="evidence" value="ECO:0007669"/>
    <property type="project" value="UniProtKB-UniRule"/>
</dbReference>
<keyword evidence="2" id="KW-0597">Phosphoprotein</keyword>
<feature type="domain" description="Protein kinase" evidence="10">
    <location>
        <begin position="85"/>
        <end position="335"/>
    </location>
</feature>
<dbReference type="PANTHER" id="PTHR24351">
    <property type="entry name" value="RIBOSOMAL PROTEIN S6 KINASE"/>
    <property type="match status" value="1"/>
</dbReference>
<proteinExistence type="inferred from homology"/>